<dbReference type="Proteomes" id="UP000265427">
    <property type="component" value="Unassembled WGS sequence"/>
</dbReference>
<dbReference type="VEuPathDB" id="FungiDB:H257_14387"/>
<evidence type="ECO:0000313" key="2">
    <source>
        <dbReference type="EMBL" id="RHY12820.1"/>
    </source>
</evidence>
<feature type="region of interest" description="Disordered" evidence="1">
    <location>
        <begin position="519"/>
        <end position="558"/>
    </location>
</feature>
<evidence type="ECO:0000256" key="1">
    <source>
        <dbReference type="SAM" id="MobiDB-lite"/>
    </source>
</evidence>
<gene>
    <name evidence="2" type="ORF">DYB36_002346</name>
</gene>
<evidence type="ECO:0008006" key="4">
    <source>
        <dbReference type="Google" id="ProtNLM"/>
    </source>
</evidence>
<dbReference type="AlphaFoldDB" id="A0A397AYG2"/>
<organism evidence="2 3">
    <name type="scientific">Aphanomyces astaci</name>
    <name type="common">Crayfish plague agent</name>
    <dbReference type="NCBI Taxonomy" id="112090"/>
    <lineage>
        <taxon>Eukaryota</taxon>
        <taxon>Sar</taxon>
        <taxon>Stramenopiles</taxon>
        <taxon>Oomycota</taxon>
        <taxon>Saprolegniomycetes</taxon>
        <taxon>Saprolegniales</taxon>
        <taxon>Verrucalvaceae</taxon>
        <taxon>Aphanomyces</taxon>
    </lineage>
</organism>
<sequence length="636" mass="69836">MTQRWMDKIPSQDNVVGDAQKGVTGAAQVAREPSVVCAVGLDLLPRGTCQSTFVVMLHNVTTHVKGWFTKRASYDPRSCSSVPPVPETVHVDHIQPLFPSLITDPSTVLSPASSSATALLPKAKARLVHRVDDHTIVCSRVAVEDLNPTHHFALSHRWEERTVALGCESFTVRCDNEPPYAVPLTPTEASQLATYLSTLGPDQSKIGIWVDYVSMNPTSGSDKAAQMNVLGAVFATATTIPTGDGLHAVVPTSDEYFAVHQERHFGHIRFIWTDMESVELRLLMRLATDAAGRVPGLTDFLPLIDMPYTLYESWRLIALEKLVAVDYPATAKLCRHMLELAQQPRGDANQRELAITALRIRELVPCMHQVDPATWQLHLFATAQATDHLFHTWAVPMHLHGLDVFFDRPDRTWDSIASHFPDADYGFFAPHDAPQSPYGGSTSFANIGFAPVNELVRHMGHNTVAAAAPPVGSASFVVASWTYRLAWDTGHVAMAWDAKLPHQTYHFVASRACLLRGVKKPPPPSSAKGGTFKRHNATVSNATTTTTRGSTSHDKSSTSHLDLAVVDYRDNDAIDDDVDEANNGRTDGRMRKFVLLVARLKRLCAAIAPDVPDMDIAIEIKTQMERIAASSSYLGR</sequence>
<name>A0A397AYG2_APHAT</name>
<protein>
    <recommendedName>
        <fullName evidence="4">Heterokaryon incompatibility domain-containing protein</fullName>
    </recommendedName>
</protein>
<reference evidence="2 3" key="1">
    <citation type="submission" date="2018-08" db="EMBL/GenBank/DDBJ databases">
        <title>Aphanomyces genome sequencing and annotation.</title>
        <authorList>
            <person name="Minardi D."/>
            <person name="Oidtmann B."/>
            <person name="Van Der Giezen M."/>
            <person name="Studholme D.J."/>
        </authorList>
    </citation>
    <scope>NUCLEOTIDE SEQUENCE [LARGE SCALE GENOMIC DNA]</scope>
    <source>
        <strain evidence="2 3">Kv</strain>
    </source>
</reference>
<accession>A0A397AYG2</accession>
<dbReference type="EMBL" id="QUSZ01004768">
    <property type="protein sequence ID" value="RHY12820.1"/>
    <property type="molecule type" value="Genomic_DNA"/>
</dbReference>
<comment type="caution">
    <text evidence="2">The sequence shown here is derived from an EMBL/GenBank/DDBJ whole genome shotgun (WGS) entry which is preliminary data.</text>
</comment>
<proteinExistence type="predicted"/>
<evidence type="ECO:0000313" key="3">
    <source>
        <dbReference type="Proteomes" id="UP000265427"/>
    </source>
</evidence>
<feature type="compositionally biased region" description="Low complexity" evidence="1">
    <location>
        <begin position="538"/>
        <end position="550"/>
    </location>
</feature>